<dbReference type="AlphaFoldDB" id="A0A948TED4"/>
<evidence type="ECO:0000256" key="5">
    <source>
        <dbReference type="ARBA" id="ARBA00022801"/>
    </source>
</evidence>
<evidence type="ECO:0000256" key="4">
    <source>
        <dbReference type="ARBA" id="ARBA00022723"/>
    </source>
</evidence>
<comment type="function">
    <text evidence="2">Catalyzes the reversible cyclization of carbamoyl aspartate to dihydroorotate.</text>
</comment>
<name>A0A948TED4_9GAMM</name>
<keyword evidence="5" id="KW-0378">Hydrolase</keyword>
<reference evidence="7" key="1">
    <citation type="journal article" date="2021" name="PeerJ">
        <title>Extensive microbial diversity within the chicken gut microbiome revealed by metagenomics and culture.</title>
        <authorList>
            <person name="Gilroy R."/>
            <person name="Ravi A."/>
            <person name="Getino M."/>
            <person name="Pursley I."/>
            <person name="Horton D.L."/>
            <person name="Alikhan N.F."/>
            <person name="Baker D."/>
            <person name="Gharbi K."/>
            <person name="Hall N."/>
            <person name="Watson M."/>
            <person name="Adriaenssens E.M."/>
            <person name="Foster-Nyarko E."/>
            <person name="Jarju S."/>
            <person name="Secka A."/>
            <person name="Antonio M."/>
            <person name="Oren A."/>
            <person name="Chaudhuri R.R."/>
            <person name="La Ragione R."/>
            <person name="Hildebrand F."/>
            <person name="Pallen M.J."/>
        </authorList>
    </citation>
    <scope>NUCLEOTIDE SEQUENCE</scope>
    <source>
        <strain evidence="7">378</strain>
    </source>
</reference>
<dbReference type="InterPro" id="IPR006680">
    <property type="entry name" value="Amidohydro-rel"/>
</dbReference>
<reference evidence="7" key="2">
    <citation type="submission" date="2021-04" db="EMBL/GenBank/DDBJ databases">
        <authorList>
            <person name="Gilroy R."/>
        </authorList>
    </citation>
    <scope>NUCLEOTIDE SEQUENCE</scope>
    <source>
        <strain evidence="7">378</strain>
    </source>
</reference>
<organism evidence="7 8">
    <name type="scientific">Candidatus Anaerobiospirillum pullicola</name>
    <dbReference type="NCBI Taxonomy" id="2838451"/>
    <lineage>
        <taxon>Bacteria</taxon>
        <taxon>Pseudomonadati</taxon>
        <taxon>Pseudomonadota</taxon>
        <taxon>Gammaproteobacteria</taxon>
        <taxon>Aeromonadales</taxon>
        <taxon>Succinivibrionaceae</taxon>
        <taxon>Anaerobiospirillum</taxon>
    </lineage>
</organism>
<evidence type="ECO:0000256" key="3">
    <source>
        <dbReference type="ARBA" id="ARBA00010286"/>
    </source>
</evidence>
<dbReference type="PROSITE" id="PS00483">
    <property type="entry name" value="DIHYDROOROTASE_2"/>
    <property type="match status" value="1"/>
</dbReference>
<dbReference type="PROSITE" id="PS00482">
    <property type="entry name" value="DIHYDROOROTASE_1"/>
    <property type="match status" value="1"/>
</dbReference>
<gene>
    <name evidence="7" type="ORF">H9847_01145</name>
</gene>
<keyword evidence="4" id="KW-0479">Metal-binding</keyword>
<evidence type="ECO:0000256" key="1">
    <source>
        <dbReference type="ARBA" id="ARBA00001947"/>
    </source>
</evidence>
<sequence>MPPIVLKNATMMTSSGFRRAEMLIDGPYIAKIDTYVSAAGAHEIDCKGNLVLPGLIDAHVHFRQPGMEQKATIYSESRAAALGGVTSYMEMPNTNPPTTTAEALQQKKDIAQRDSLVNYGFYLGASENNLEEIKKIDPHAIAGIKIYMGSTTGNLLLDDDHELMQVFKAAPTIVAVHCEDNGIVNANMRRAREQYGEHIPFDMHPIIRSRDCCVKSSQLAIAVAQATNARLHIMHLSTKEEVALVAQFAPKNAANTTLEEIHQRQISAEVCIPHLYFNDSNYAQLKGYLKCNPAVKYEFDRLALVQGLRKGVITTIGTDHAPHEKALKVLTDYVKVPSGLPSVQFSLPAIFELFKRGEFSLEEGIKAATCNVAARFGVDKRGSLQEGYFADVIVVDPRDRHTVHDDDIVSLCKWSPFVGESFRCRITHSIVSGNLVVSDGAICAEGGHGKALYFNP</sequence>
<feature type="domain" description="Amidohydrolase-related" evidence="6">
    <location>
        <begin position="50"/>
        <end position="436"/>
    </location>
</feature>
<comment type="cofactor">
    <cofactor evidence="1">
        <name>Zn(2+)</name>
        <dbReference type="ChEBI" id="CHEBI:29105"/>
    </cofactor>
</comment>
<dbReference type="Gene3D" id="2.30.40.10">
    <property type="entry name" value="Urease, subunit C, domain 1"/>
    <property type="match status" value="1"/>
</dbReference>
<accession>A0A948TED4</accession>
<dbReference type="CDD" id="cd01318">
    <property type="entry name" value="DHOase_IIb"/>
    <property type="match status" value="1"/>
</dbReference>
<dbReference type="Pfam" id="PF01979">
    <property type="entry name" value="Amidohydro_1"/>
    <property type="match status" value="1"/>
</dbReference>
<comment type="similarity">
    <text evidence="3">Belongs to the metallo-dependent hydrolases superfamily. DHOase family. Class I DHOase subfamily.</text>
</comment>
<dbReference type="GO" id="GO:0005737">
    <property type="term" value="C:cytoplasm"/>
    <property type="evidence" value="ECO:0007669"/>
    <property type="project" value="TreeGrafter"/>
</dbReference>
<protein>
    <submittedName>
        <fullName evidence="7">Amidohydrolase family protein</fullName>
    </submittedName>
</protein>
<dbReference type="InterPro" id="IPR011059">
    <property type="entry name" value="Metal-dep_hydrolase_composite"/>
</dbReference>
<dbReference type="PANTHER" id="PTHR43668">
    <property type="entry name" value="ALLANTOINASE"/>
    <property type="match status" value="1"/>
</dbReference>
<dbReference type="Proteomes" id="UP000733611">
    <property type="component" value="Unassembled WGS sequence"/>
</dbReference>
<dbReference type="InterPro" id="IPR050138">
    <property type="entry name" value="DHOase/Allantoinase_Hydrolase"/>
</dbReference>
<dbReference type="GO" id="GO:0046872">
    <property type="term" value="F:metal ion binding"/>
    <property type="evidence" value="ECO:0007669"/>
    <property type="project" value="UniProtKB-KW"/>
</dbReference>
<dbReference type="SUPFAM" id="SSF51338">
    <property type="entry name" value="Composite domain of metallo-dependent hydrolases"/>
    <property type="match status" value="1"/>
</dbReference>
<dbReference type="SUPFAM" id="SSF51556">
    <property type="entry name" value="Metallo-dependent hydrolases"/>
    <property type="match status" value="1"/>
</dbReference>
<dbReference type="Gene3D" id="3.20.20.140">
    <property type="entry name" value="Metal-dependent hydrolases"/>
    <property type="match status" value="1"/>
</dbReference>
<evidence type="ECO:0000313" key="7">
    <source>
        <dbReference type="EMBL" id="MBU3843471.1"/>
    </source>
</evidence>
<dbReference type="InterPro" id="IPR002195">
    <property type="entry name" value="Dihydroorotase_CS"/>
</dbReference>
<proteinExistence type="inferred from homology"/>
<evidence type="ECO:0000256" key="2">
    <source>
        <dbReference type="ARBA" id="ARBA00002368"/>
    </source>
</evidence>
<dbReference type="InterPro" id="IPR032466">
    <property type="entry name" value="Metal_Hydrolase"/>
</dbReference>
<dbReference type="GO" id="GO:0004038">
    <property type="term" value="F:allantoinase activity"/>
    <property type="evidence" value="ECO:0007669"/>
    <property type="project" value="TreeGrafter"/>
</dbReference>
<dbReference type="PANTHER" id="PTHR43668:SF4">
    <property type="entry name" value="ALLANTOINASE"/>
    <property type="match status" value="1"/>
</dbReference>
<dbReference type="EMBL" id="JAHLFE010000017">
    <property type="protein sequence ID" value="MBU3843471.1"/>
    <property type="molecule type" value="Genomic_DNA"/>
</dbReference>
<dbReference type="GO" id="GO:0006145">
    <property type="term" value="P:purine nucleobase catabolic process"/>
    <property type="evidence" value="ECO:0007669"/>
    <property type="project" value="TreeGrafter"/>
</dbReference>
<evidence type="ECO:0000259" key="6">
    <source>
        <dbReference type="Pfam" id="PF01979"/>
    </source>
</evidence>
<evidence type="ECO:0000313" key="8">
    <source>
        <dbReference type="Proteomes" id="UP000733611"/>
    </source>
</evidence>
<comment type="caution">
    <text evidence="7">The sequence shown here is derived from an EMBL/GenBank/DDBJ whole genome shotgun (WGS) entry which is preliminary data.</text>
</comment>